<dbReference type="RefSeq" id="WP_036191011.1">
    <property type="nucleotide sequence ID" value="NZ_JMQN01000053.1"/>
</dbReference>
<dbReference type="PIRSF" id="PIRSF000027">
    <property type="entry name" value="Cytc_c_prime"/>
    <property type="match status" value="1"/>
</dbReference>
<dbReference type="eggNOG" id="COG3909">
    <property type="taxonomic scope" value="Bacteria"/>
</dbReference>
<dbReference type="InterPro" id="IPR010980">
    <property type="entry name" value="Cyt_c/b562"/>
</dbReference>
<dbReference type="STRING" id="1232683.ADIMK_3566"/>
<evidence type="ECO:0000256" key="7">
    <source>
        <dbReference type="SAM" id="SignalP"/>
    </source>
</evidence>
<name>A0A081FUS1_9GAMM</name>
<accession>A0A081FUS1</accession>
<keyword evidence="4" id="KW-0249">Electron transport</keyword>
<dbReference type="SUPFAM" id="SSF47175">
    <property type="entry name" value="Cytochromes"/>
    <property type="match status" value="1"/>
</dbReference>
<dbReference type="InterPro" id="IPR012127">
    <property type="entry name" value="Cyt_c_prime"/>
</dbReference>
<reference evidence="8 9" key="1">
    <citation type="submission" date="2014-04" db="EMBL/GenBank/DDBJ databases">
        <title>Marinobacterium kochiensis sp. nov., isolated from sediment sample collected from Kochi backwaters in Kerala, India.</title>
        <authorList>
            <person name="Singh A."/>
            <person name="Pinnaka A.K."/>
        </authorList>
    </citation>
    <scope>NUCLEOTIDE SEQUENCE [LARGE SCALE GENOMIC DNA]</scope>
    <source>
        <strain evidence="8 9">AK27</strain>
    </source>
</reference>
<dbReference type="Gene3D" id="1.20.120.10">
    <property type="entry name" value="Cytochrome c/b562"/>
    <property type="match status" value="1"/>
</dbReference>
<evidence type="ECO:0000256" key="6">
    <source>
        <dbReference type="SAM" id="MobiDB-lite"/>
    </source>
</evidence>
<dbReference type="GO" id="GO:0005506">
    <property type="term" value="F:iron ion binding"/>
    <property type="evidence" value="ECO:0007669"/>
    <property type="project" value="InterPro"/>
</dbReference>
<evidence type="ECO:0000256" key="3">
    <source>
        <dbReference type="ARBA" id="ARBA00022723"/>
    </source>
</evidence>
<evidence type="ECO:0000256" key="5">
    <source>
        <dbReference type="ARBA" id="ARBA00023004"/>
    </source>
</evidence>
<keyword evidence="1" id="KW-0813">Transport</keyword>
<dbReference type="GO" id="GO:0042597">
    <property type="term" value="C:periplasmic space"/>
    <property type="evidence" value="ECO:0007669"/>
    <property type="project" value="InterPro"/>
</dbReference>
<evidence type="ECO:0000313" key="8">
    <source>
        <dbReference type="EMBL" id="KEA62276.1"/>
    </source>
</evidence>
<feature type="compositionally biased region" description="Gly residues" evidence="6">
    <location>
        <begin position="133"/>
        <end position="147"/>
    </location>
</feature>
<dbReference type="InterPro" id="IPR002321">
    <property type="entry name" value="Cyt_c_II"/>
</dbReference>
<feature type="region of interest" description="Disordered" evidence="6">
    <location>
        <begin position="126"/>
        <end position="147"/>
    </location>
</feature>
<organism evidence="8 9">
    <name type="scientific">Marinobacterium lacunae</name>
    <dbReference type="NCBI Taxonomy" id="1232683"/>
    <lineage>
        <taxon>Bacteria</taxon>
        <taxon>Pseudomonadati</taxon>
        <taxon>Pseudomonadota</taxon>
        <taxon>Gammaproteobacteria</taxon>
        <taxon>Oceanospirillales</taxon>
        <taxon>Oceanospirillaceae</taxon>
        <taxon>Marinobacterium</taxon>
    </lineage>
</organism>
<feature type="chain" id="PRO_5001757323" evidence="7">
    <location>
        <begin position="25"/>
        <end position="194"/>
    </location>
</feature>
<keyword evidence="2" id="KW-0349">Heme</keyword>
<dbReference type="PATRIC" id="fig|1232683.4.peg.3507"/>
<gene>
    <name evidence="8" type="ORF">ADIMK_3566</name>
</gene>
<evidence type="ECO:0000256" key="2">
    <source>
        <dbReference type="ARBA" id="ARBA00022617"/>
    </source>
</evidence>
<keyword evidence="5" id="KW-0408">Iron</keyword>
<dbReference type="PROSITE" id="PS51009">
    <property type="entry name" value="CYTCII"/>
    <property type="match status" value="1"/>
</dbReference>
<evidence type="ECO:0000256" key="1">
    <source>
        <dbReference type="ARBA" id="ARBA00022448"/>
    </source>
</evidence>
<dbReference type="OrthoDB" id="5520910at2"/>
<dbReference type="GO" id="GO:0022900">
    <property type="term" value="P:electron transport chain"/>
    <property type="evidence" value="ECO:0007669"/>
    <property type="project" value="InterPro"/>
</dbReference>
<proteinExistence type="predicted"/>
<keyword evidence="3" id="KW-0479">Metal-binding</keyword>
<dbReference type="GO" id="GO:0009055">
    <property type="term" value="F:electron transfer activity"/>
    <property type="evidence" value="ECO:0007669"/>
    <property type="project" value="InterPro"/>
</dbReference>
<feature type="signal peptide" evidence="7">
    <location>
        <begin position="1"/>
        <end position="24"/>
    </location>
</feature>
<keyword evidence="7" id="KW-0732">Signal</keyword>
<dbReference type="Pfam" id="PF01322">
    <property type="entry name" value="Cytochrom_C_2"/>
    <property type="match status" value="1"/>
</dbReference>
<dbReference type="EMBL" id="JMQN01000053">
    <property type="protein sequence ID" value="KEA62276.1"/>
    <property type="molecule type" value="Genomic_DNA"/>
</dbReference>
<keyword evidence="9" id="KW-1185">Reference proteome</keyword>
<dbReference type="GO" id="GO:0020037">
    <property type="term" value="F:heme binding"/>
    <property type="evidence" value="ECO:0007669"/>
    <property type="project" value="InterPro"/>
</dbReference>
<evidence type="ECO:0000256" key="4">
    <source>
        <dbReference type="ARBA" id="ARBA00022982"/>
    </source>
</evidence>
<comment type="caution">
    <text evidence="8">The sequence shown here is derived from an EMBL/GenBank/DDBJ whole genome shotgun (WGS) entry which is preliminary data.</text>
</comment>
<dbReference type="Proteomes" id="UP000028252">
    <property type="component" value="Unassembled WGS sequence"/>
</dbReference>
<evidence type="ECO:0000313" key="9">
    <source>
        <dbReference type="Proteomes" id="UP000028252"/>
    </source>
</evidence>
<sequence>MKSLVLLGAVLGLSASLVSGVVLAHGGATGIVKERMDMMEDMKESMKSMSDMFSGKADYDVETVKSAAAVIQRNSGHAITKLFPEGSLQHGSEAKPEIWKEWDRFETLALQLQRYSAALAKAAGNDRAAPAGGQMGGSGMMGSGSMMGSGGMMGTMMGTEGPSDEHLAEMPAEMVFQMVTDTCSSCHTRYRIEE</sequence>
<protein>
    <submittedName>
        <fullName evidence="8">Putative cytochrome C-like protein</fullName>
    </submittedName>
</protein>
<dbReference type="AlphaFoldDB" id="A0A081FUS1"/>